<gene>
    <name evidence="7" type="ORF">JGI24_01070</name>
</gene>
<keyword evidence="5" id="KW-0802">TPR repeat</keyword>
<dbReference type="SUPFAM" id="SSF53822">
    <property type="entry name" value="Periplasmic binding protein-like I"/>
    <property type="match status" value="1"/>
</dbReference>
<keyword evidence="4" id="KW-0472">Membrane</keyword>
<proteinExistence type="predicted"/>
<dbReference type="Proteomes" id="UP000243065">
    <property type="component" value="Unassembled WGS sequence"/>
</dbReference>
<sequence>MIRFLRLILFFVFVNCYLLGQSDKIYNPVADSLFKSGVEFFKLGLNARVLRGDTAGMIYFSSAYLNFDSIISLDLNHRTTASYIMASKALCYLNRFGDAEKLLKKFIDRFQESEYIEDAFYTLGLIYVKFGEYKQALLSFDKAISKSKHEKLKYIDVVSAVVDSISVSELGEIEKFELTPEVRYLIVRRISDELASSGKVENAKRYVSNQLRYFQGTEFYEKMMLQINYYDRLLVRPKVKIGVMLPEKQSLSESILKGLEIAIDEHNLNSNPKIGIDVKYYTSRDVDQKLINFKNSPDVLAIIGPIYSEDVQLCARFGDQVKIPIISPTATSDGLTELSKYIFQFNSNYTIRSKTLAQFAIFALGLKNFIILAPNDKIIKPFVDAFINEVERNSGKVIAIQFYRSDETDLRPYFRNLITKLDSLKISAPVGEVVSEEIGLFAPIINSDFIGIISSQIYYHDLKVKILGNDVWNNFDELYMNRRYTDGVIFTSGQYIDRESYSFKNFAKLFREKFGADPDDFSIYGYDAGRLILKIVSEGKLTSDEVYEALKNYEMAGIGRDVIFDAERINKSVSILVFKDSLIRKLSQWVVSQ</sequence>
<evidence type="ECO:0000256" key="5">
    <source>
        <dbReference type="PROSITE-ProRule" id="PRU00339"/>
    </source>
</evidence>
<dbReference type="InterPro" id="IPR011990">
    <property type="entry name" value="TPR-like_helical_dom_sf"/>
</dbReference>
<dbReference type="PROSITE" id="PS50005">
    <property type="entry name" value="TPR"/>
    <property type="match status" value="1"/>
</dbReference>
<dbReference type="InterPro" id="IPR001828">
    <property type="entry name" value="ANF_lig-bd_rcpt"/>
</dbReference>
<dbReference type="Gene3D" id="3.40.50.2300">
    <property type="match status" value="2"/>
</dbReference>
<dbReference type="Pfam" id="PF01094">
    <property type="entry name" value="ANF_receptor"/>
    <property type="match status" value="1"/>
</dbReference>
<evidence type="ECO:0000313" key="8">
    <source>
        <dbReference type="Proteomes" id="UP000243065"/>
    </source>
</evidence>
<dbReference type="InterPro" id="IPR019734">
    <property type="entry name" value="TPR_rpt"/>
</dbReference>
<dbReference type="PANTHER" id="PTHR30483:SF6">
    <property type="entry name" value="PERIPLASMIC BINDING PROTEIN OF ABC TRANSPORTER FOR NATURAL AMINO ACIDS"/>
    <property type="match status" value="1"/>
</dbReference>
<reference evidence="7 8" key="1">
    <citation type="submission" date="2015-11" db="EMBL/GenBank/DDBJ databases">
        <authorList>
            <person name="Varghese N."/>
        </authorList>
    </citation>
    <scope>NUCLEOTIDE SEQUENCE [LARGE SCALE GENOMIC DNA]</scope>
    <source>
        <strain evidence="7 8">JGI-24</strain>
    </source>
</reference>
<protein>
    <submittedName>
        <fullName evidence="7">ABC-type branched-chain amino acid transport system, substrate-binding protein</fullName>
    </submittedName>
</protein>
<comment type="subcellular location">
    <subcellularLocation>
        <location evidence="1">Membrane</location>
    </subcellularLocation>
</comment>
<evidence type="ECO:0000256" key="4">
    <source>
        <dbReference type="ARBA" id="ARBA00023136"/>
    </source>
</evidence>
<dbReference type="PANTHER" id="PTHR30483">
    <property type="entry name" value="LEUCINE-SPECIFIC-BINDING PROTEIN"/>
    <property type="match status" value="1"/>
</dbReference>
<evidence type="ECO:0000313" key="7">
    <source>
        <dbReference type="EMBL" id="CUT02134.1"/>
    </source>
</evidence>
<feature type="domain" description="Receptor ligand binding region" evidence="6">
    <location>
        <begin position="260"/>
        <end position="413"/>
    </location>
</feature>
<dbReference type="AlphaFoldDB" id="A0A656D780"/>
<dbReference type="RefSeq" id="WP_072150457.1">
    <property type="nucleotide sequence ID" value="NZ_CZVU01000045.1"/>
</dbReference>
<dbReference type="InterPro" id="IPR051010">
    <property type="entry name" value="BCAA_transport"/>
</dbReference>
<evidence type="ECO:0000256" key="2">
    <source>
        <dbReference type="ARBA" id="ARBA00022692"/>
    </source>
</evidence>
<evidence type="ECO:0000259" key="6">
    <source>
        <dbReference type="Pfam" id="PF01094"/>
    </source>
</evidence>
<dbReference type="InterPro" id="IPR028082">
    <property type="entry name" value="Peripla_BP_I"/>
</dbReference>
<organism evidence="7 8">
    <name type="scientific">Kryptobacter tengchongensis</name>
    <dbReference type="NCBI Taxonomy" id="1643429"/>
    <lineage>
        <taxon>Bacteria</taxon>
        <taxon>Pseudomonadati</taxon>
        <taxon>Candidatus Kryptoniota</taxon>
        <taxon>Candidatus Kryptobacter</taxon>
    </lineage>
</organism>
<dbReference type="EMBL" id="CZVU01000045">
    <property type="protein sequence ID" value="CUT02134.1"/>
    <property type="molecule type" value="Genomic_DNA"/>
</dbReference>
<evidence type="ECO:0000256" key="1">
    <source>
        <dbReference type="ARBA" id="ARBA00004370"/>
    </source>
</evidence>
<accession>A0A656D780</accession>
<keyword evidence="3" id="KW-1133">Transmembrane helix</keyword>
<keyword evidence="8" id="KW-1185">Reference proteome</keyword>
<keyword evidence="2" id="KW-0812">Transmembrane</keyword>
<dbReference type="Gene3D" id="1.25.40.10">
    <property type="entry name" value="Tetratricopeptide repeat domain"/>
    <property type="match status" value="1"/>
</dbReference>
<dbReference type="GO" id="GO:0016020">
    <property type="term" value="C:membrane"/>
    <property type="evidence" value="ECO:0007669"/>
    <property type="project" value="UniProtKB-SubCell"/>
</dbReference>
<evidence type="ECO:0000256" key="3">
    <source>
        <dbReference type="ARBA" id="ARBA00022989"/>
    </source>
</evidence>
<feature type="repeat" description="TPR" evidence="5">
    <location>
        <begin position="117"/>
        <end position="150"/>
    </location>
</feature>
<dbReference type="OrthoDB" id="1490175at2"/>
<dbReference type="PROSITE" id="PS50293">
    <property type="entry name" value="TPR_REGION"/>
    <property type="match status" value="1"/>
</dbReference>
<name>A0A656D780_KRYT1</name>
<dbReference type="SUPFAM" id="SSF48452">
    <property type="entry name" value="TPR-like"/>
    <property type="match status" value="1"/>
</dbReference>